<keyword evidence="4" id="KW-1003">Cell membrane</keyword>
<evidence type="ECO:0000256" key="4">
    <source>
        <dbReference type="ARBA" id="ARBA00022475"/>
    </source>
</evidence>
<dbReference type="InterPro" id="IPR037294">
    <property type="entry name" value="ABC_BtuC-like"/>
</dbReference>
<name>A0ABV8CSV1_9STRE</name>
<feature type="transmembrane region" description="Helical" evidence="8">
    <location>
        <begin position="233"/>
        <end position="265"/>
    </location>
</feature>
<feature type="transmembrane region" description="Helical" evidence="8">
    <location>
        <begin position="119"/>
        <end position="140"/>
    </location>
</feature>
<evidence type="ECO:0000313" key="10">
    <source>
        <dbReference type="Proteomes" id="UP001595807"/>
    </source>
</evidence>
<dbReference type="Pfam" id="PF01032">
    <property type="entry name" value="FecCD"/>
    <property type="match status" value="1"/>
</dbReference>
<dbReference type="Gene3D" id="1.10.3470.10">
    <property type="entry name" value="ABC transporter involved in vitamin B12 uptake, BtuC"/>
    <property type="match status" value="1"/>
</dbReference>
<proteinExistence type="inferred from homology"/>
<dbReference type="Proteomes" id="UP001595807">
    <property type="component" value="Unassembled WGS sequence"/>
</dbReference>
<feature type="transmembrane region" description="Helical" evidence="8">
    <location>
        <begin position="277"/>
        <end position="297"/>
    </location>
</feature>
<feature type="transmembrane region" description="Helical" evidence="8">
    <location>
        <begin position="152"/>
        <end position="173"/>
    </location>
</feature>
<evidence type="ECO:0000256" key="2">
    <source>
        <dbReference type="ARBA" id="ARBA00007935"/>
    </source>
</evidence>
<keyword evidence="5 8" id="KW-0812">Transmembrane</keyword>
<feature type="transmembrane region" description="Helical" evidence="8">
    <location>
        <begin position="6"/>
        <end position="25"/>
    </location>
</feature>
<evidence type="ECO:0000256" key="6">
    <source>
        <dbReference type="ARBA" id="ARBA00022989"/>
    </source>
</evidence>
<evidence type="ECO:0000313" key="9">
    <source>
        <dbReference type="EMBL" id="MFC3927132.1"/>
    </source>
</evidence>
<dbReference type="CDD" id="cd06550">
    <property type="entry name" value="TM_ABC_iron-siderophores_like"/>
    <property type="match status" value="1"/>
</dbReference>
<evidence type="ECO:0000256" key="5">
    <source>
        <dbReference type="ARBA" id="ARBA00022692"/>
    </source>
</evidence>
<evidence type="ECO:0000256" key="8">
    <source>
        <dbReference type="SAM" id="Phobius"/>
    </source>
</evidence>
<gene>
    <name evidence="9" type="ORF">ACFORF_00595</name>
</gene>
<evidence type="ECO:0000256" key="3">
    <source>
        <dbReference type="ARBA" id="ARBA00022448"/>
    </source>
</evidence>
<organism evidence="9 10">
    <name type="scientific">Streptococcus caprae</name>
    <dbReference type="NCBI Taxonomy" id="1640501"/>
    <lineage>
        <taxon>Bacteria</taxon>
        <taxon>Bacillati</taxon>
        <taxon>Bacillota</taxon>
        <taxon>Bacilli</taxon>
        <taxon>Lactobacillales</taxon>
        <taxon>Streptococcaceae</taxon>
        <taxon>Streptococcus</taxon>
    </lineage>
</organism>
<keyword evidence="10" id="KW-1185">Reference proteome</keyword>
<comment type="caution">
    <text evidence="9">The sequence shown here is derived from an EMBL/GenBank/DDBJ whole genome shotgun (WGS) entry which is preliminary data.</text>
</comment>
<dbReference type="PANTHER" id="PTHR30472:SF65">
    <property type="entry name" value="SIDEROPHORE TRANSPORT SYSTEM PERMEASE PROTEIN YFIZ-RELATED"/>
    <property type="match status" value="1"/>
</dbReference>
<feature type="transmembrane region" description="Helical" evidence="8">
    <location>
        <begin position="194"/>
        <end position="213"/>
    </location>
</feature>
<comment type="subcellular location">
    <subcellularLocation>
        <location evidence="1">Cell membrane</location>
        <topology evidence="1">Multi-pass membrane protein</topology>
    </subcellularLocation>
</comment>
<dbReference type="EMBL" id="JBHRZV010000002">
    <property type="protein sequence ID" value="MFC3927132.1"/>
    <property type="molecule type" value="Genomic_DNA"/>
</dbReference>
<feature type="transmembrane region" description="Helical" evidence="8">
    <location>
        <begin position="93"/>
        <end position="112"/>
    </location>
</feature>
<evidence type="ECO:0000256" key="1">
    <source>
        <dbReference type="ARBA" id="ARBA00004651"/>
    </source>
</evidence>
<keyword evidence="6 8" id="KW-1133">Transmembrane helix</keyword>
<dbReference type="SUPFAM" id="SSF81345">
    <property type="entry name" value="ABC transporter involved in vitamin B12 uptake, BtuC"/>
    <property type="match status" value="1"/>
</dbReference>
<evidence type="ECO:0000256" key="7">
    <source>
        <dbReference type="ARBA" id="ARBA00023136"/>
    </source>
</evidence>
<sequence length="331" mass="35570">MKPGTFGPASVFFIILLLFASGWYLSLRFGAVSYSNADLMAVLKHPFTNSANQDVIIDIRLPRMVAAALVGAAMALSGVIMQGVTRNPIADPGLLGINAGAGLALIISYAFVKSLHYSAILAICFIGSAVATILVFSLAYQPRKGYNQLRLILAGSMVATLFSAIGQALTIYFNLSGAIIGWQAGGLVQTNWSMIRFIAPFILLGMLAAQAFAHQLTILSLNETVSKALGQKTFFMTISLLGIVLLLSASAVALIGSIAFVGLIIPHFVKMFIPRDYRLILPLTAFAGATFLLWVDLVCRTLNPPYETPLNALICIVGLPCFLWLIRRGRL</sequence>
<dbReference type="PANTHER" id="PTHR30472">
    <property type="entry name" value="FERRIC ENTEROBACTIN TRANSPORT SYSTEM PERMEASE PROTEIN"/>
    <property type="match status" value="1"/>
</dbReference>
<accession>A0ABV8CSV1</accession>
<keyword evidence="3" id="KW-0813">Transport</keyword>
<keyword evidence="7 8" id="KW-0472">Membrane</keyword>
<dbReference type="InterPro" id="IPR000522">
    <property type="entry name" value="ABC_transptr_permease_BtuC"/>
</dbReference>
<feature type="transmembrane region" description="Helical" evidence="8">
    <location>
        <begin position="309"/>
        <end position="326"/>
    </location>
</feature>
<protein>
    <submittedName>
        <fullName evidence="9">FecCD family ABC transporter permease</fullName>
    </submittedName>
</protein>
<feature type="transmembrane region" description="Helical" evidence="8">
    <location>
        <begin position="64"/>
        <end position="81"/>
    </location>
</feature>
<dbReference type="RefSeq" id="WP_380424299.1">
    <property type="nucleotide sequence ID" value="NZ_JBHRZV010000002.1"/>
</dbReference>
<reference evidence="10" key="1">
    <citation type="journal article" date="2019" name="Int. J. Syst. Evol. Microbiol.">
        <title>The Global Catalogue of Microorganisms (GCM) 10K type strain sequencing project: providing services to taxonomists for standard genome sequencing and annotation.</title>
        <authorList>
            <consortium name="The Broad Institute Genomics Platform"/>
            <consortium name="The Broad Institute Genome Sequencing Center for Infectious Disease"/>
            <person name="Wu L."/>
            <person name="Ma J."/>
        </authorList>
    </citation>
    <scope>NUCLEOTIDE SEQUENCE [LARGE SCALE GENOMIC DNA]</scope>
    <source>
        <strain evidence="10">CCUG 67170</strain>
    </source>
</reference>
<comment type="similarity">
    <text evidence="2">Belongs to the binding-protein-dependent transport system permease family. FecCD subfamily.</text>
</comment>